<dbReference type="PROSITE" id="PS00108">
    <property type="entry name" value="PROTEIN_KINASE_ST"/>
    <property type="match status" value="1"/>
</dbReference>
<dbReference type="GO" id="GO:0007165">
    <property type="term" value="P:signal transduction"/>
    <property type="evidence" value="ECO:0007669"/>
    <property type="project" value="TreeGrafter"/>
</dbReference>
<evidence type="ECO:0000259" key="1">
    <source>
        <dbReference type="PROSITE" id="PS50011"/>
    </source>
</evidence>
<dbReference type="InterPro" id="IPR050167">
    <property type="entry name" value="Ser_Thr_protein_kinase"/>
</dbReference>
<dbReference type="STRING" id="62928.azo1323"/>
<dbReference type="GO" id="GO:0005737">
    <property type="term" value="C:cytoplasm"/>
    <property type="evidence" value="ECO:0007669"/>
    <property type="project" value="TreeGrafter"/>
</dbReference>
<protein>
    <submittedName>
        <fullName evidence="2">Probable protein kinase</fullName>
    </submittedName>
</protein>
<dbReference type="Pfam" id="PF00069">
    <property type="entry name" value="Pkinase"/>
    <property type="match status" value="1"/>
</dbReference>
<dbReference type="InterPro" id="IPR011009">
    <property type="entry name" value="Kinase-like_dom_sf"/>
</dbReference>
<dbReference type="GO" id="GO:0004672">
    <property type="term" value="F:protein kinase activity"/>
    <property type="evidence" value="ECO:0007669"/>
    <property type="project" value="InterPro"/>
</dbReference>
<dbReference type="Proteomes" id="UP000002588">
    <property type="component" value="Chromosome"/>
</dbReference>
<keyword evidence="2" id="KW-0418">Kinase</keyword>
<evidence type="ECO:0000313" key="3">
    <source>
        <dbReference type="Proteomes" id="UP000002588"/>
    </source>
</evidence>
<dbReference type="GO" id="GO:0005524">
    <property type="term" value="F:ATP binding"/>
    <property type="evidence" value="ECO:0007669"/>
    <property type="project" value="InterPro"/>
</dbReference>
<dbReference type="InterPro" id="IPR000719">
    <property type="entry name" value="Prot_kinase_dom"/>
</dbReference>
<dbReference type="HOGENOM" id="CLU_771125_0_0_4"/>
<dbReference type="SMART" id="SM00220">
    <property type="entry name" value="S_TKc"/>
    <property type="match status" value="1"/>
</dbReference>
<dbReference type="eggNOG" id="COG0515">
    <property type="taxonomic scope" value="Bacteria"/>
</dbReference>
<keyword evidence="2" id="KW-0808">Transferase</keyword>
<dbReference type="SUPFAM" id="SSF56112">
    <property type="entry name" value="Protein kinase-like (PK-like)"/>
    <property type="match status" value="1"/>
</dbReference>
<accession>A1K535</accession>
<dbReference type="InterPro" id="IPR008271">
    <property type="entry name" value="Ser/Thr_kinase_AS"/>
</dbReference>
<name>A1K535_AZOSB</name>
<dbReference type="EMBL" id="AM406670">
    <property type="protein sequence ID" value="CAL93940.1"/>
    <property type="molecule type" value="Genomic_DNA"/>
</dbReference>
<dbReference type="PANTHER" id="PTHR23257">
    <property type="entry name" value="SERINE-THREONINE PROTEIN KINASE"/>
    <property type="match status" value="1"/>
</dbReference>
<proteinExistence type="predicted"/>
<organism evidence="2 3">
    <name type="scientific">Azoarcus sp. (strain BH72)</name>
    <dbReference type="NCBI Taxonomy" id="418699"/>
    <lineage>
        <taxon>Bacteria</taxon>
        <taxon>Pseudomonadati</taxon>
        <taxon>Pseudomonadota</taxon>
        <taxon>Betaproteobacteria</taxon>
        <taxon>Rhodocyclales</taxon>
        <taxon>Zoogloeaceae</taxon>
        <taxon>Azoarcus</taxon>
    </lineage>
</organism>
<feature type="domain" description="Protein kinase" evidence="1">
    <location>
        <begin position="25"/>
        <end position="358"/>
    </location>
</feature>
<gene>
    <name evidence="2" type="ordered locus">azo1323</name>
</gene>
<sequence length="411" mass="47002">MIVVICTGSMAHSARFYWRRLGESRRLVNCVSSGRFPFLPRTLEMKKLWELPESLQRKLVEARLCKHGTLIGEMSSPHSSIYTFDLGANASPRYVVAKGIQVEETMSDEERRKYFARALYEVNNAYAVFHHPLVHRFFDVDIILGVPFLLSRKRDATLRDVIAEGPVLLPEALSIAVQMAHSLSYCAQKGIVCHQDLKPENVFIDFINEHFSVPAEYPLACRVHLADFELANAYLVLRHPYGSRPYMAPEQYCNLHANTLPDFSRADVFAVGVILFEMLTGGVHPIGERTSLIWPRPAEGQSRKWLREDPWKQWLKSGAQTSTGDKSVDPETLLIIQDCLEVDSAMRPSKQALEVRLLERLRTVHKDTYDTLVLTLEYFDNISNESEELGWPYYAERLESLNKAFSDRDPP</sequence>
<dbReference type="PROSITE" id="PS50011">
    <property type="entry name" value="PROTEIN_KINASE_DOM"/>
    <property type="match status" value="1"/>
</dbReference>
<dbReference type="AlphaFoldDB" id="A1K535"/>
<reference evidence="2 3" key="1">
    <citation type="journal article" date="2006" name="Nat. Biotechnol.">
        <title>Complete genome of the mutualistic, N2-fixing grass endophyte Azoarcus sp. strain BH72.</title>
        <authorList>
            <person name="Krause A."/>
            <person name="Ramakumar A."/>
            <person name="Bartels D."/>
            <person name="Battistoni F."/>
            <person name="Bekel T."/>
            <person name="Boch J."/>
            <person name="Boehm M."/>
            <person name="Friedrich F."/>
            <person name="Hurek T."/>
            <person name="Krause L."/>
            <person name="Linke B."/>
            <person name="McHardy A.C."/>
            <person name="Sarkar A."/>
            <person name="Schneiker S."/>
            <person name="Syed A.A."/>
            <person name="Thauer R."/>
            <person name="Vorhoelter F.-J."/>
            <person name="Weidner S."/>
            <person name="Puehler A."/>
            <person name="Reinhold-Hurek B."/>
            <person name="Kaiser O."/>
            <person name="Goesmann A."/>
        </authorList>
    </citation>
    <scope>NUCLEOTIDE SEQUENCE [LARGE SCALE GENOMIC DNA]</scope>
    <source>
        <strain evidence="2 3">BH72</strain>
    </source>
</reference>
<dbReference type="KEGG" id="azo:azo1323"/>
<dbReference type="Gene3D" id="1.10.510.10">
    <property type="entry name" value="Transferase(Phosphotransferase) domain 1"/>
    <property type="match status" value="1"/>
</dbReference>
<keyword evidence="3" id="KW-1185">Reference proteome</keyword>
<dbReference type="PANTHER" id="PTHR23257:SF963">
    <property type="entry name" value="AT08303P"/>
    <property type="match status" value="1"/>
</dbReference>
<evidence type="ECO:0000313" key="2">
    <source>
        <dbReference type="EMBL" id="CAL93940.1"/>
    </source>
</evidence>